<proteinExistence type="predicted"/>
<reference evidence="5 6" key="1">
    <citation type="journal article" date="2024" name="Insects">
        <title>An Improved Chromosome-Level Genome Assembly of the Firefly Pyrocoelia pectoralis.</title>
        <authorList>
            <person name="Fu X."/>
            <person name="Meyer-Rochow V.B."/>
            <person name="Ballantyne L."/>
            <person name="Zhu X."/>
        </authorList>
    </citation>
    <scope>NUCLEOTIDE SEQUENCE [LARGE SCALE GENOMIC DNA]</scope>
    <source>
        <strain evidence="5">XCY_ONT2</strain>
    </source>
</reference>
<accession>A0AAN7ZEG3</accession>
<dbReference type="Gene3D" id="1.25.10.10">
    <property type="entry name" value="Leucine-rich Repeat Variant"/>
    <property type="match status" value="1"/>
</dbReference>
<dbReference type="EMBL" id="JAVRBK010000009">
    <property type="protein sequence ID" value="KAK5639682.1"/>
    <property type="molecule type" value="Genomic_DNA"/>
</dbReference>
<comment type="subcellular location">
    <subcellularLocation>
        <location evidence="1">Nucleus</location>
    </subcellularLocation>
</comment>
<evidence type="ECO:0000256" key="1">
    <source>
        <dbReference type="ARBA" id="ARBA00004123"/>
    </source>
</evidence>
<dbReference type="InterPro" id="IPR016024">
    <property type="entry name" value="ARM-type_fold"/>
</dbReference>
<dbReference type="InterPro" id="IPR001494">
    <property type="entry name" value="Importin-beta_N"/>
</dbReference>
<dbReference type="Proteomes" id="UP001329430">
    <property type="component" value="Chromosome 9"/>
</dbReference>
<dbReference type="PROSITE" id="PS50166">
    <property type="entry name" value="IMPORTIN_B_NT"/>
    <property type="match status" value="1"/>
</dbReference>
<dbReference type="GO" id="GO:0031267">
    <property type="term" value="F:small GTPase binding"/>
    <property type="evidence" value="ECO:0007669"/>
    <property type="project" value="InterPro"/>
</dbReference>
<evidence type="ECO:0000313" key="6">
    <source>
        <dbReference type="Proteomes" id="UP001329430"/>
    </source>
</evidence>
<gene>
    <name evidence="5" type="ORF">RI129_012174</name>
</gene>
<feature type="domain" description="Importin N-terminal" evidence="4">
    <location>
        <begin position="25"/>
        <end position="100"/>
    </location>
</feature>
<sequence>MALKEALLEIISGLLSSSTELLNVAEERKKAMEVMEEYPILLTEILLTEDEATEERQMAGVLLKQCIYSFWWKTAADLPPILSDSVKQRLRSLLPNGLKSTSSVVRNSCASSLLHIGKSDYPFVWPDMVNNIVSKLDSVDENTCSGILYFLNDYVRVAVTAHISQSALVIYKFLYSVAQELEYTTHTRAKAIMIFANFSSRDILLTNSELTNIIVNFCMVCHQQLTLSHPDESDYILKHNILNAYTRLLTKIPAVVMKPIVEILPTIWEMLYRCGIIFDGMLVNETLPYRDPEENDQNTPFFYLLIENIFDFVKSILKIDPNIPEITNVLPDLVYHIILFLAIPKDMEVRWKSDPEIYFSEDFEEECSENSMRLGAKQFLMILVKKIHTPIMINALKDAVDRHLLCCSLKTESYYWRVHEATIYAVGSLKKFILSVCSQEQIQGFDISNYLNRWAAELGPCPSWLMLARIMWLGGQYALILGNNASTYIRTIADNLSASSFILTYSAIRSLLLHMRTVNESEYKSVYIELRHTLAHSLMDTLDELDGAILPMGLSALVKLLKLDPFADCIAIKLTCFIINIFDKNLPNFKILDHLHVIIKEICSNNTCGKTFENEFLPLFVELTNPMTSTNNRQLASYNVQCNAISILTILVKYSNQPISNELIIYGFVPISTFITRVDDSCVVQLGAECLRSFLCKATSKILMFQDNDGRSGADYVINILKCILDPIKTDFMSEEVGRFYITSMNTLGSQLDQHFSFLLRGLLSAVQRAVIGSVKETLLGIFSYLFYYNFSPVVHYLTLIPGPKGQSALAFILGKLSSTKYSFDKKYFLHLHTIAICRIVEHAVIQQDQRILNIKVQHTKEEFHQPNCSSTSVTNTEVPILLDIIKALIETLDWIMSRVAVTEVCSESRHGWKRSLMLASTSRENFWNTSDDSFSDNSESVSSVDEDSIIEDILDPLDLNDPIYNIDVLDYLKNFFKNCAENQYFCNYAQLLNKCEKEFLRRIN</sequence>
<keyword evidence="6" id="KW-1185">Reference proteome</keyword>
<dbReference type="GO" id="GO:0005829">
    <property type="term" value="C:cytosol"/>
    <property type="evidence" value="ECO:0007669"/>
    <property type="project" value="TreeGrafter"/>
</dbReference>
<comment type="caution">
    <text evidence="5">The sequence shown here is derived from an EMBL/GenBank/DDBJ whole genome shotgun (WGS) entry which is preliminary data.</text>
</comment>
<dbReference type="GO" id="GO:0005635">
    <property type="term" value="C:nuclear envelope"/>
    <property type="evidence" value="ECO:0007669"/>
    <property type="project" value="TreeGrafter"/>
</dbReference>
<evidence type="ECO:0000259" key="4">
    <source>
        <dbReference type="PROSITE" id="PS50166"/>
    </source>
</evidence>
<evidence type="ECO:0000256" key="2">
    <source>
        <dbReference type="ARBA" id="ARBA00022448"/>
    </source>
</evidence>
<dbReference type="PANTHER" id="PTHR10997:SF9">
    <property type="entry name" value="IMPORTIN-9"/>
    <property type="match status" value="1"/>
</dbReference>
<dbReference type="GO" id="GO:0006606">
    <property type="term" value="P:protein import into nucleus"/>
    <property type="evidence" value="ECO:0007669"/>
    <property type="project" value="TreeGrafter"/>
</dbReference>
<protein>
    <recommendedName>
        <fullName evidence="4">Importin N-terminal domain-containing protein</fullName>
    </recommendedName>
</protein>
<keyword evidence="3" id="KW-0539">Nucleus</keyword>
<dbReference type="PANTHER" id="PTHR10997">
    <property type="entry name" value="IMPORTIN-7, 8, 11"/>
    <property type="match status" value="1"/>
</dbReference>
<evidence type="ECO:0000313" key="5">
    <source>
        <dbReference type="EMBL" id="KAK5639682.1"/>
    </source>
</evidence>
<dbReference type="AlphaFoldDB" id="A0AAN7ZEG3"/>
<evidence type="ECO:0000256" key="3">
    <source>
        <dbReference type="ARBA" id="ARBA00023242"/>
    </source>
</evidence>
<name>A0AAN7ZEG3_9COLE</name>
<organism evidence="5 6">
    <name type="scientific">Pyrocoelia pectoralis</name>
    <dbReference type="NCBI Taxonomy" id="417401"/>
    <lineage>
        <taxon>Eukaryota</taxon>
        <taxon>Metazoa</taxon>
        <taxon>Ecdysozoa</taxon>
        <taxon>Arthropoda</taxon>
        <taxon>Hexapoda</taxon>
        <taxon>Insecta</taxon>
        <taxon>Pterygota</taxon>
        <taxon>Neoptera</taxon>
        <taxon>Endopterygota</taxon>
        <taxon>Coleoptera</taxon>
        <taxon>Polyphaga</taxon>
        <taxon>Elateriformia</taxon>
        <taxon>Elateroidea</taxon>
        <taxon>Lampyridae</taxon>
        <taxon>Lampyrinae</taxon>
        <taxon>Pyrocoelia</taxon>
    </lineage>
</organism>
<dbReference type="InterPro" id="IPR011989">
    <property type="entry name" value="ARM-like"/>
</dbReference>
<dbReference type="SUPFAM" id="SSF48371">
    <property type="entry name" value="ARM repeat"/>
    <property type="match status" value="1"/>
</dbReference>
<dbReference type="SMART" id="SM00913">
    <property type="entry name" value="IBN_N"/>
    <property type="match status" value="1"/>
</dbReference>
<keyword evidence="2" id="KW-0813">Transport</keyword>